<dbReference type="InterPro" id="IPR041467">
    <property type="entry name" value="Sco4008_C"/>
</dbReference>
<dbReference type="Gene3D" id="1.10.357.10">
    <property type="entry name" value="Tetracycline Repressor, domain 2"/>
    <property type="match status" value="1"/>
</dbReference>
<evidence type="ECO:0000313" key="6">
    <source>
        <dbReference type="EMBL" id="GIL26967.1"/>
    </source>
</evidence>
<proteinExistence type="predicted"/>
<accession>A0A8J4AC28</accession>
<evidence type="ECO:0000256" key="3">
    <source>
        <dbReference type="ARBA" id="ARBA00023163"/>
    </source>
</evidence>
<dbReference type="GO" id="GO:0000976">
    <property type="term" value="F:transcription cis-regulatory region binding"/>
    <property type="evidence" value="ECO:0007669"/>
    <property type="project" value="TreeGrafter"/>
</dbReference>
<feature type="domain" description="HTH tetR-type" evidence="5">
    <location>
        <begin position="13"/>
        <end position="73"/>
    </location>
</feature>
<dbReference type="Pfam" id="PF17926">
    <property type="entry name" value="TetR_C_21"/>
    <property type="match status" value="1"/>
</dbReference>
<reference evidence="7" key="1">
    <citation type="journal article" date="2021" name="Int. J. Syst. Evol. Microbiol.">
        <title>Actinocatenispora comari sp. nov., an endophytic actinomycete isolated from aerial parts of Comarum salesowianum.</title>
        <authorList>
            <person name="Oyunbileg N."/>
            <person name="Iizaka Y."/>
            <person name="Hamada M."/>
            <person name="Davaapurev B.O."/>
            <person name="Fukumoto A."/>
            <person name="Tsetseg B."/>
            <person name="Kato F."/>
            <person name="Tamura T."/>
            <person name="Batkhuu J."/>
            <person name="Anzai Y."/>
        </authorList>
    </citation>
    <scope>NUCLEOTIDE SEQUENCE [LARGE SCALE GENOMIC DNA]</scope>
    <source>
        <strain evidence="7">NUM-2625</strain>
    </source>
</reference>
<dbReference type="EMBL" id="BOPO01000034">
    <property type="protein sequence ID" value="GIL26967.1"/>
    <property type="molecule type" value="Genomic_DNA"/>
</dbReference>
<keyword evidence="3" id="KW-0804">Transcription</keyword>
<dbReference type="InterPro" id="IPR050109">
    <property type="entry name" value="HTH-type_TetR-like_transc_reg"/>
</dbReference>
<evidence type="ECO:0000256" key="2">
    <source>
        <dbReference type="ARBA" id="ARBA00023125"/>
    </source>
</evidence>
<organism evidence="6 7">
    <name type="scientific">Actinocatenispora comari</name>
    <dbReference type="NCBI Taxonomy" id="2807577"/>
    <lineage>
        <taxon>Bacteria</taxon>
        <taxon>Bacillati</taxon>
        <taxon>Actinomycetota</taxon>
        <taxon>Actinomycetes</taxon>
        <taxon>Micromonosporales</taxon>
        <taxon>Micromonosporaceae</taxon>
        <taxon>Actinocatenispora</taxon>
    </lineage>
</organism>
<sequence>MTTPEPRDRRNAAHTRERILDAALEEFAAKGYSGARTAGIARRAGVNQQLISYHFGGKEGLLRELRGRWQARRAKLAPSAPAESFPASFAAALDATLSDPRSARMVIWRSLGDHPDDAEESAQEWRTVAAAAVRRMRERQAAGEIGDRLEPEFATLLTFLLSFAPVALPQLIEAIYGVDPLSAEYRELVAAQLSALLDVRTEPEQPPSEG</sequence>
<dbReference type="PROSITE" id="PS50977">
    <property type="entry name" value="HTH_TETR_2"/>
    <property type="match status" value="1"/>
</dbReference>
<protein>
    <recommendedName>
        <fullName evidence="5">HTH tetR-type domain-containing protein</fullName>
    </recommendedName>
</protein>
<dbReference type="InterPro" id="IPR036271">
    <property type="entry name" value="Tet_transcr_reg_TetR-rel_C_sf"/>
</dbReference>
<dbReference type="PRINTS" id="PR00455">
    <property type="entry name" value="HTHTETR"/>
</dbReference>
<comment type="caution">
    <text evidence="6">The sequence shown here is derived from an EMBL/GenBank/DDBJ whole genome shotgun (WGS) entry which is preliminary data.</text>
</comment>
<dbReference type="RefSeq" id="WP_207124733.1">
    <property type="nucleotide sequence ID" value="NZ_BOPO01000034.1"/>
</dbReference>
<keyword evidence="1" id="KW-0805">Transcription regulation</keyword>
<keyword evidence="2 4" id="KW-0238">DNA-binding</keyword>
<dbReference type="Proteomes" id="UP000614996">
    <property type="component" value="Unassembled WGS sequence"/>
</dbReference>
<dbReference type="PANTHER" id="PTHR30055">
    <property type="entry name" value="HTH-TYPE TRANSCRIPTIONAL REGULATOR RUTR"/>
    <property type="match status" value="1"/>
</dbReference>
<evidence type="ECO:0000256" key="4">
    <source>
        <dbReference type="PROSITE-ProRule" id="PRU00335"/>
    </source>
</evidence>
<dbReference type="Pfam" id="PF00440">
    <property type="entry name" value="TetR_N"/>
    <property type="match status" value="1"/>
</dbReference>
<dbReference type="SUPFAM" id="SSF48498">
    <property type="entry name" value="Tetracyclin repressor-like, C-terminal domain"/>
    <property type="match status" value="1"/>
</dbReference>
<dbReference type="GO" id="GO:0003700">
    <property type="term" value="F:DNA-binding transcription factor activity"/>
    <property type="evidence" value="ECO:0007669"/>
    <property type="project" value="TreeGrafter"/>
</dbReference>
<name>A0A8J4AC28_9ACTN</name>
<dbReference type="InterPro" id="IPR001647">
    <property type="entry name" value="HTH_TetR"/>
</dbReference>
<evidence type="ECO:0000259" key="5">
    <source>
        <dbReference type="PROSITE" id="PS50977"/>
    </source>
</evidence>
<dbReference type="InterPro" id="IPR009057">
    <property type="entry name" value="Homeodomain-like_sf"/>
</dbReference>
<feature type="DNA-binding region" description="H-T-H motif" evidence="4">
    <location>
        <begin position="36"/>
        <end position="55"/>
    </location>
</feature>
<evidence type="ECO:0000256" key="1">
    <source>
        <dbReference type="ARBA" id="ARBA00023015"/>
    </source>
</evidence>
<dbReference type="PANTHER" id="PTHR30055:SF234">
    <property type="entry name" value="HTH-TYPE TRANSCRIPTIONAL REGULATOR BETI"/>
    <property type="match status" value="1"/>
</dbReference>
<dbReference type="AlphaFoldDB" id="A0A8J4AC28"/>
<keyword evidence="7" id="KW-1185">Reference proteome</keyword>
<gene>
    <name evidence="6" type="ORF">NUM_22210</name>
</gene>
<evidence type="ECO:0000313" key="7">
    <source>
        <dbReference type="Proteomes" id="UP000614996"/>
    </source>
</evidence>
<dbReference type="SUPFAM" id="SSF46689">
    <property type="entry name" value="Homeodomain-like"/>
    <property type="match status" value="1"/>
</dbReference>